<keyword evidence="1" id="KW-0677">Repeat</keyword>
<dbReference type="CDD" id="cd00041">
    <property type="entry name" value="CUB"/>
    <property type="match status" value="2"/>
</dbReference>
<reference evidence="6" key="1">
    <citation type="submission" date="2023-05" db="EMBL/GenBank/DDBJ databases">
        <authorList>
            <person name="Stuckert A."/>
        </authorList>
    </citation>
    <scope>NUCLEOTIDE SEQUENCE</scope>
</reference>
<evidence type="ECO:0000259" key="5">
    <source>
        <dbReference type="PROSITE" id="PS01180"/>
    </source>
</evidence>
<dbReference type="InterPro" id="IPR000859">
    <property type="entry name" value="CUB_dom"/>
</dbReference>
<dbReference type="Gene3D" id="2.60.120.290">
    <property type="entry name" value="Spermadhesin, CUB domain"/>
    <property type="match status" value="2"/>
</dbReference>
<dbReference type="Proteomes" id="UP001162483">
    <property type="component" value="Unassembled WGS sequence"/>
</dbReference>
<accession>A0ABN9HN09</accession>
<feature type="transmembrane region" description="Helical" evidence="4">
    <location>
        <begin position="303"/>
        <end position="322"/>
    </location>
</feature>
<evidence type="ECO:0000256" key="1">
    <source>
        <dbReference type="ARBA" id="ARBA00022737"/>
    </source>
</evidence>
<keyword evidence="4" id="KW-0812">Transmembrane</keyword>
<evidence type="ECO:0000256" key="2">
    <source>
        <dbReference type="ARBA" id="ARBA00023157"/>
    </source>
</evidence>
<dbReference type="PANTHER" id="PTHR24251:SF47">
    <property type="entry name" value="CUB DOMAIN-CONTAINING PROTEIN 2"/>
    <property type="match status" value="1"/>
</dbReference>
<sequence length="356" mass="40489">MNSTWSSMTRVTMTTSRFTMGPPGMRGICWEHSVVPRFPQTSHHHGMYCLLFFIQTNTWEAQDSLPPTGKISVEECSLGLSGVITSPDYPDNYPNNAECHWLIRAAPHTNIRLVFTDFQLESQECNFDYVAVLDGNGIEEQVRHYCGTTKPPDITSTSNELHVVFKSDFNIGARGFKAHFSSGECQDVFKAVKGNISSPRYPEMYPNNIICQWNVQLPPGFRIKMFFRDLELEERNSLTEHCDYDYVAVYDGQNEGNKLLGKWCGIEVPSPIMSTKNNLLLVLVTDRDTASKGFSVFYIGGKYTTTVIILHYLVFVSGLYWVKMGLSEESLFDDKSYLLQIFYFPGQASKRIIMIC</sequence>
<evidence type="ECO:0000256" key="3">
    <source>
        <dbReference type="PROSITE-ProRule" id="PRU00059"/>
    </source>
</evidence>
<name>A0ABN9HN09_9NEOB</name>
<keyword evidence="4" id="KW-1133">Transmembrane helix</keyword>
<dbReference type="InterPro" id="IPR035914">
    <property type="entry name" value="Sperma_CUB_dom_sf"/>
</dbReference>
<protein>
    <recommendedName>
        <fullName evidence="5">CUB domain-containing protein</fullName>
    </recommendedName>
</protein>
<gene>
    <name evidence="6" type="ORF">SPARVUS_LOCUS16133198</name>
</gene>
<comment type="caution">
    <text evidence="3">Lacks conserved residue(s) required for the propagation of feature annotation.</text>
</comment>
<dbReference type="EMBL" id="CATNWA010021098">
    <property type="protein sequence ID" value="CAI9621346.1"/>
    <property type="molecule type" value="Genomic_DNA"/>
</dbReference>
<proteinExistence type="predicted"/>
<feature type="domain" description="CUB" evidence="5">
    <location>
        <begin position="67"/>
        <end position="183"/>
    </location>
</feature>
<dbReference type="Pfam" id="PF00431">
    <property type="entry name" value="CUB"/>
    <property type="match status" value="2"/>
</dbReference>
<dbReference type="SMART" id="SM00042">
    <property type="entry name" value="CUB"/>
    <property type="match status" value="2"/>
</dbReference>
<keyword evidence="4" id="KW-0472">Membrane</keyword>
<feature type="domain" description="CUB" evidence="5">
    <location>
        <begin position="185"/>
        <end position="301"/>
    </location>
</feature>
<evidence type="ECO:0000256" key="4">
    <source>
        <dbReference type="SAM" id="Phobius"/>
    </source>
</evidence>
<dbReference type="PANTHER" id="PTHR24251">
    <property type="entry name" value="OVOCHYMASE-RELATED"/>
    <property type="match status" value="1"/>
</dbReference>
<evidence type="ECO:0000313" key="7">
    <source>
        <dbReference type="Proteomes" id="UP001162483"/>
    </source>
</evidence>
<evidence type="ECO:0000313" key="6">
    <source>
        <dbReference type="EMBL" id="CAI9621346.1"/>
    </source>
</evidence>
<dbReference type="PROSITE" id="PS01180">
    <property type="entry name" value="CUB"/>
    <property type="match status" value="2"/>
</dbReference>
<organism evidence="6 7">
    <name type="scientific">Staurois parvus</name>
    <dbReference type="NCBI Taxonomy" id="386267"/>
    <lineage>
        <taxon>Eukaryota</taxon>
        <taxon>Metazoa</taxon>
        <taxon>Chordata</taxon>
        <taxon>Craniata</taxon>
        <taxon>Vertebrata</taxon>
        <taxon>Euteleostomi</taxon>
        <taxon>Amphibia</taxon>
        <taxon>Batrachia</taxon>
        <taxon>Anura</taxon>
        <taxon>Neobatrachia</taxon>
        <taxon>Ranoidea</taxon>
        <taxon>Ranidae</taxon>
        <taxon>Staurois</taxon>
    </lineage>
</organism>
<dbReference type="SUPFAM" id="SSF49854">
    <property type="entry name" value="Spermadhesin, CUB domain"/>
    <property type="match status" value="2"/>
</dbReference>
<keyword evidence="2" id="KW-1015">Disulfide bond</keyword>
<keyword evidence="7" id="KW-1185">Reference proteome</keyword>
<comment type="caution">
    <text evidence="6">The sequence shown here is derived from an EMBL/GenBank/DDBJ whole genome shotgun (WGS) entry which is preliminary data.</text>
</comment>